<protein>
    <recommendedName>
        <fullName evidence="3">DUF6533 domain-containing protein</fullName>
    </recommendedName>
</protein>
<proteinExistence type="predicted"/>
<evidence type="ECO:0000256" key="1">
    <source>
        <dbReference type="SAM" id="MobiDB-lite"/>
    </source>
</evidence>
<feature type="transmembrane region" description="Helical" evidence="2">
    <location>
        <begin position="212"/>
        <end position="233"/>
    </location>
</feature>
<keyword evidence="2" id="KW-0812">Transmembrane</keyword>
<accession>F8NYR1</accession>
<dbReference type="HOGENOM" id="CLU_035509_2_0_1"/>
<feature type="transmembrane region" description="Helical" evidence="2">
    <location>
        <begin position="55"/>
        <end position="78"/>
    </location>
</feature>
<dbReference type="GeneID" id="18819690"/>
<feature type="transmembrane region" description="Helical" evidence="2">
    <location>
        <begin position="90"/>
        <end position="111"/>
    </location>
</feature>
<gene>
    <name evidence="4" type="ORF">SERLADRAFT_469996</name>
</gene>
<reference evidence="4" key="1">
    <citation type="submission" date="2011-04" db="EMBL/GenBank/DDBJ databases">
        <title>Evolution of plant cell wall degrading machinery underlies the functional diversity of forest fungi.</title>
        <authorList>
            <consortium name="US DOE Joint Genome Institute (JGI-PGF)"/>
            <person name="Eastwood D.C."/>
            <person name="Floudas D."/>
            <person name="Binder M."/>
            <person name="Majcherczyk A."/>
            <person name="Schneider P."/>
            <person name="Aerts A."/>
            <person name="Asiegbu F.O."/>
            <person name="Baker S.E."/>
            <person name="Barry K."/>
            <person name="Bendiksby M."/>
            <person name="Blumentritt M."/>
            <person name="Coutinho P.M."/>
            <person name="Cullen D."/>
            <person name="Cullen D."/>
            <person name="Gathman A."/>
            <person name="Goodell B."/>
            <person name="Henrissat B."/>
            <person name="Ihrmark K."/>
            <person name="Kauserud H."/>
            <person name="Kohler A."/>
            <person name="LaButti K."/>
            <person name="Lapidus A."/>
            <person name="Lavin J.L."/>
            <person name="Lee Y.-H."/>
            <person name="Lindquist E."/>
            <person name="Lilly W."/>
            <person name="Lucas S."/>
            <person name="Morin E."/>
            <person name="Murat C."/>
            <person name="Oguiza J.A."/>
            <person name="Park J."/>
            <person name="Pisabarro A.G."/>
            <person name="Riley R."/>
            <person name="Rosling A."/>
            <person name="Salamov A."/>
            <person name="Schmidt O."/>
            <person name="Schmutz J."/>
            <person name="Skrede I."/>
            <person name="Stenlid J."/>
            <person name="Wiebenga A."/>
            <person name="Xie X."/>
            <person name="Kues U."/>
            <person name="Hibbett D.S."/>
            <person name="Hoffmeister D."/>
            <person name="Hogberg N."/>
            <person name="Martin F."/>
            <person name="Grigoriev I.V."/>
            <person name="Watkinson S.C."/>
        </authorList>
    </citation>
    <scope>NUCLEOTIDE SEQUENCE</scope>
    <source>
        <strain evidence="4">S7.9</strain>
    </source>
</reference>
<dbReference type="AlphaFoldDB" id="F8NYR1"/>
<name>F8NYR1_SERL9</name>
<dbReference type="Pfam" id="PF20151">
    <property type="entry name" value="DUF6533"/>
    <property type="match status" value="1"/>
</dbReference>
<evidence type="ECO:0000313" key="4">
    <source>
        <dbReference type="EMBL" id="EGO23732.1"/>
    </source>
</evidence>
<organism>
    <name type="scientific">Serpula lacrymans var. lacrymans (strain S7.9)</name>
    <name type="common">Dry rot fungus</name>
    <dbReference type="NCBI Taxonomy" id="578457"/>
    <lineage>
        <taxon>Eukaryota</taxon>
        <taxon>Fungi</taxon>
        <taxon>Dikarya</taxon>
        <taxon>Basidiomycota</taxon>
        <taxon>Agaricomycotina</taxon>
        <taxon>Agaricomycetes</taxon>
        <taxon>Agaricomycetidae</taxon>
        <taxon>Boletales</taxon>
        <taxon>Coniophorineae</taxon>
        <taxon>Serpulaceae</taxon>
        <taxon>Serpula</taxon>
    </lineage>
</organism>
<sequence>MVMSTLAWTTTSLADYQDVYSTNYVGLAGFTLLVWDHLITFADEVEFIWQGRKGALVYLFLLNRYMTPLGFIVNLVAYLSTWPQNRCTHFVRYEGAMTLLGIQIVALMMLLRVYAMYPDNKSLVGLLVLIFLAWTGVNALLLAKASSVLHEGLSSCTMVFDPGMPFHIASSSAWFPLMFDTVVFVSTMYRAIPSIRHKEAGRILRTMLNDGLLYYSVICGVNLVLTVMIVRAPPGIQNITAQLELLLTVAMMSRITLNLKKQAAQEIFSSTGSVVYPVSFARSRSGSEGSIRPPSVVMFHPQAGSSSSAKARGSAIRFSEPLDQNPRAGPRLNTKFSESDTGLTPELEEVGFSWEVRGSYEMKATGRNKGSGVETQS</sequence>
<feature type="transmembrane region" description="Helical" evidence="2">
    <location>
        <begin position="173"/>
        <end position="192"/>
    </location>
</feature>
<evidence type="ECO:0000256" key="2">
    <source>
        <dbReference type="SAM" id="Phobius"/>
    </source>
</evidence>
<evidence type="ECO:0000259" key="3">
    <source>
        <dbReference type="Pfam" id="PF20151"/>
    </source>
</evidence>
<feature type="region of interest" description="Disordered" evidence="1">
    <location>
        <begin position="317"/>
        <end position="342"/>
    </location>
</feature>
<feature type="domain" description="DUF6533" evidence="3">
    <location>
        <begin position="24"/>
        <end position="69"/>
    </location>
</feature>
<dbReference type="OrthoDB" id="3354157at2759"/>
<dbReference type="InterPro" id="IPR045340">
    <property type="entry name" value="DUF6533"/>
</dbReference>
<keyword evidence="2" id="KW-0472">Membrane</keyword>
<dbReference type="KEGG" id="sla:SERLADRAFT_469996"/>
<dbReference type="Proteomes" id="UP000008064">
    <property type="component" value="Unassembled WGS sequence"/>
</dbReference>
<dbReference type="EMBL" id="GL945435">
    <property type="protein sequence ID" value="EGO23732.1"/>
    <property type="molecule type" value="Genomic_DNA"/>
</dbReference>
<dbReference type="RefSeq" id="XP_007319494.1">
    <property type="nucleotide sequence ID" value="XM_007319432.1"/>
</dbReference>
<keyword evidence="2" id="KW-1133">Transmembrane helix</keyword>
<feature type="transmembrane region" description="Helical" evidence="2">
    <location>
        <begin position="123"/>
        <end position="143"/>
    </location>
</feature>